<dbReference type="InterPro" id="IPR001360">
    <property type="entry name" value="Glyco_hydro_1"/>
</dbReference>
<keyword evidence="2" id="KW-0378">Hydrolase</keyword>
<dbReference type="PRINTS" id="PR00131">
    <property type="entry name" value="GLHYDRLASE1"/>
</dbReference>
<dbReference type="GO" id="GO:0016052">
    <property type="term" value="P:carbohydrate catabolic process"/>
    <property type="evidence" value="ECO:0007669"/>
    <property type="project" value="TreeGrafter"/>
</dbReference>
<dbReference type="InterPro" id="IPR017853">
    <property type="entry name" value="GH"/>
</dbReference>
<dbReference type="AlphaFoldDB" id="S1P3V1"/>
<dbReference type="STRING" id="1121865.OMW_02215"/>
<dbReference type="PROSITE" id="PS00572">
    <property type="entry name" value="GLYCOSYL_HYDROL_F1_1"/>
    <property type="match status" value="1"/>
</dbReference>
<keyword evidence="3" id="KW-0326">Glycosidase</keyword>
<dbReference type="Pfam" id="PF00232">
    <property type="entry name" value="Glyco_hydro_1"/>
    <property type="match status" value="1"/>
</dbReference>
<dbReference type="OrthoDB" id="1637462at2"/>
<dbReference type="PATRIC" id="fig|1121865.3.peg.2159"/>
<dbReference type="Gene3D" id="3.20.20.80">
    <property type="entry name" value="Glycosidases"/>
    <property type="match status" value="1"/>
</dbReference>
<accession>S1P3V1</accession>
<evidence type="ECO:0000313" key="6">
    <source>
        <dbReference type="EMBL" id="EOW87774.1"/>
    </source>
</evidence>
<evidence type="ECO:0000256" key="1">
    <source>
        <dbReference type="ARBA" id="ARBA00010838"/>
    </source>
</evidence>
<comment type="caution">
    <text evidence="6">The sequence shown here is derived from an EMBL/GenBank/DDBJ whole genome shotgun (WGS) entry which is preliminary data.</text>
</comment>
<reference evidence="6 7" key="1">
    <citation type="submission" date="2013-03" db="EMBL/GenBank/DDBJ databases">
        <title>The Genome Sequence of Enterococcus columbae ATCC_51263 (PacBio/Illumina hybrid assembly).</title>
        <authorList>
            <consortium name="The Broad Institute Genomics Platform"/>
            <consortium name="The Broad Institute Genome Sequencing Center for Infectious Disease"/>
            <person name="Earl A."/>
            <person name="Russ C."/>
            <person name="Gilmore M."/>
            <person name="Surin D."/>
            <person name="Walker B."/>
            <person name="Young S."/>
            <person name="Zeng Q."/>
            <person name="Gargeya S."/>
            <person name="Fitzgerald M."/>
            <person name="Haas B."/>
            <person name="Abouelleil A."/>
            <person name="Allen A.W."/>
            <person name="Alvarado L."/>
            <person name="Arachchi H.M."/>
            <person name="Berlin A.M."/>
            <person name="Chapman S.B."/>
            <person name="Gainer-Dewar J."/>
            <person name="Goldberg J."/>
            <person name="Griggs A."/>
            <person name="Gujja S."/>
            <person name="Hansen M."/>
            <person name="Howarth C."/>
            <person name="Imamovic A."/>
            <person name="Ireland A."/>
            <person name="Larimer J."/>
            <person name="McCowan C."/>
            <person name="Murphy C."/>
            <person name="Pearson M."/>
            <person name="Poon T.W."/>
            <person name="Priest M."/>
            <person name="Roberts A."/>
            <person name="Saif S."/>
            <person name="Shea T."/>
            <person name="Sisk P."/>
            <person name="Sykes S."/>
            <person name="Wortman J."/>
            <person name="Nusbaum C."/>
            <person name="Birren B."/>
        </authorList>
    </citation>
    <scope>NUCLEOTIDE SEQUENCE [LARGE SCALE GENOMIC DNA]</scope>
    <source>
        <strain evidence="6 7">ATCC 51263</strain>
    </source>
</reference>
<feature type="active site" description="Nucleophile" evidence="4">
    <location>
        <position position="369"/>
    </location>
</feature>
<dbReference type="Proteomes" id="UP000014113">
    <property type="component" value="Unassembled WGS sequence"/>
</dbReference>
<name>S1P3V1_9ENTE</name>
<dbReference type="PANTHER" id="PTHR10353">
    <property type="entry name" value="GLYCOSYL HYDROLASE"/>
    <property type="match status" value="1"/>
</dbReference>
<organism evidence="6 7">
    <name type="scientific">Enterococcus columbae DSM 7374 = ATCC 51263</name>
    <dbReference type="NCBI Taxonomy" id="1121865"/>
    <lineage>
        <taxon>Bacteria</taxon>
        <taxon>Bacillati</taxon>
        <taxon>Bacillota</taxon>
        <taxon>Bacilli</taxon>
        <taxon>Lactobacillales</taxon>
        <taxon>Enterococcaceae</taxon>
        <taxon>Enterococcus</taxon>
    </lineage>
</organism>
<protein>
    <recommendedName>
        <fullName evidence="8">6-phospho-beta-glucosidase</fullName>
    </recommendedName>
</protein>
<sequence length="470" mass="54649">MRQLLWGVASAANQIEGAYDVDGKGLSTADVLPGAKDRHKYIFNPKEMIDKSFDYYPSYKGVDFYHRYKEDIALYAELGITCYRMSIAWSRIFPKGDEVTPNEAGLSFYDDVFDECLKFGIEPIVTLSHFEVPLHLVKQYNGWADKRLIAFFERYCKVVFERYRDKVKYWLTFNEVNSATKLHFHSGATIPEKDTNLEELGYQLLHNQAVAASKANKLCHEICPKAKIGCMVQYSPVYPYSAHPEDVLEANNFERDRELFALDLFVKGKYPFYSKRLFKEKNINLDITQEELSLLVEFPADFISFSYYMSLSYGRKEIITELTNGNIFSGLKNPHLQSSEWGWQIDPVGLRFALNRLYELYQVPLFIVENGIGVTEELMDGTVDDDYRIEYLRQHIEQLEEAVSDGVDVIGYCMWAGTDLISNSTGEMRKRYGLIYVDTDDNGNGTYNRYKKKSYYWYQAFINDYLTREK</sequence>
<evidence type="ECO:0000256" key="3">
    <source>
        <dbReference type="ARBA" id="ARBA00023295"/>
    </source>
</evidence>
<dbReference type="PANTHER" id="PTHR10353:SF122">
    <property type="entry name" value="6-PHOSPHO-BETA-GLUCOSIDASE ASCB-RELATED"/>
    <property type="match status" value="1"/>
</dbReference>
<dbReference type="eggNOG" id="COG2723">
    <property type="taxonomic scope" value="Bacteria"/>
</dbReference>
<dbReference type="SUPFAM" id="SSF51445">
    <property type="entry name" value="(Trans)glycosidases"/>
    <property type="match status" value="1"/>
</dbReference>
<proteinExistence type="inferred from homology"/>
<dbReference type="EMBL" id="ASWJ01000001">
    <property type="protein sequence ID" value="EOW87774.1"/>
    <property type="molecule type" value="Genomic_DNA"/>
</dbReference>
<evidence type="ECO:0000256" key="2">
    <source>
        <dbReference type="ARBA" id="ARBA00022801"/>
    </source>
</evidence>
<evidence type="ECO:0000256" key="5">
    <source>
        <dbReference type="RuleBase" id="RU003690"/>
    </source>
</evidence>
<comment type="similarity">
    <text evidence="1 5">Belongs to the glycosyl hydrolase 1 family.</text>
</comment>
<dbReference type="GO" id="GO:0005829">
    <property type="term" value="C:cytosol"/>
    <property type="evidence" value="ECO:0007669"/>
    <property type="project" value="TreeGrafter"/>
</dbReference>
<gene>
    <name evidence="6" type="ORF">I568_00060</name>
</gene>
<evidence type="ECO:0008006" key="8">
    <source>
        <dbReference type="Google" id="ProtNLM"/>
    </source>
</evidence>
<dbReference type="FunFam" id="3.20.20.80:FF:000004">
    <property type="entry name" value="Beta-glucosidase 6-phospho-beta-glucosidase"/>
    <property type="match status" value="1"/>
</dbReference>
<evidence type="ECO:0000256" key="4">
    <source>
        <dbReference type="PROSITE-ProRule" id="PRU10055"/>
    </source>
</evidence>
<evidence type="ECO:0000313" key="7">
    <source>
        <dbReference type="Proteomes" id="UP000014113"/>
    </source>
</evidence>
<dbReference type="GO" id="GO:0008422">
    <property type="term" value="F:beta-glucosidase activity"/>
    <property type="evidence" value="ECO:0007669"/>
    <property type="project" value="TreeGrafter"/>
</dbReference>
<dbReference type="InterPro" id="IPR018120">
    <property type="entry name" value="Glyco_hydro_1_AS"/>
</dbReference>
<keyword evidence="7" id="KW-1185">Reference proteome</keyword>
<dbReference type="RefSeq" id="WP_016184309.1">
    <property type="nucleotide sequence ID" value="NZ_JXKI01000046.1"/>
</dbReference>